<dbReference type="PANTHER" id="PTHR22603">
    <property type="entry name" value="CHOLINE/ETHANOALAMINE KINASE"/>
    <property type="match status" value="1"/>
</dbReference>
<evidence type="ECO:0000313" key="5">
    <source>
        <dbReference type="Proteomes" id="UP000759131"/>
    </source>
</evidence>
<dbReference type="Gene3D" id="3.30.200.20">
    <property type="entry name" value="Phosphorylase Kinase, domain 1"/>
    <property type="match status" value="3"/>
</dbReference>
<dbReference type="OrthoDB" id="3649325at2759"/>
<protein>
    <recommendedName>
        <fullName evidence="6">Choline/ethanolamine kinase</fullName>
    </recommendedName>
</protein>
<accession>A0A7R9KBQ8</accession>
<dbReference type="EMBL" id="OC854614">
    <property type="protein sequence ID" value="CAD7619740.1"/>
    <property type="molecule type" value="Genomic_DNA"/>
</dbReference>
<evidence type="ECO:0000256" key="1">
    <source>
        <dbReference type="ARBA" id="ARBA00023209"/>
    </source>
</evidence>
<dbReference type="GO" id="GO:0004103">
    <property type="term" value="F:choline kinase activity"/>
    <property type="evidence" value="ECO:0007669"/>
    <property type="project" value="TreeGrafter"/>
</dbReference>
<evidence type="ECO:0000313" key="4">
    <source>
        <dbReference type="EMBL" id="CAD7619740.1"/>
    </source>
</evidence>
<keyword evidence="2" id="KW-1208">Phospholipid metabolism</keyword>
<dbReference type="InterPro" id="IPR011009">
    <property type="entry name" value="Kinase-like_dom_sf"/>
</dbReference>
<dbReference type="GO" id="GO:0005737">
    <property type="term" value="C:cytoplasm"/>
    <property type="evidence" value="ECO:0007669"/>
    <property type="project" value="TreeGrafter"/>
</dbReference>
<keyword evidence="1" id="KW-0594">Phospholipid biosynthesis</keyword>
<sequence>MEKKALDLCKRFIVGQWENITSDEIVVKQLSGGYSNQIYYCSLPEGREPVANEPRYVVLRLYGIGTTIPGDDYKVTDSLITLLLSERGLGPKLYGVFPGGRLEEFIPSRSMIASELKDRGLMAKVAKKFAHIHKLEVPIDKRSDFLFTTMDKWVQSVLTPTCADAPTQRYPRPELEREMTTYDYRRELQWLRRVLPECGSPVVFTHNDLSPGNVLISDDPQAYGGDGLLLIDYEYAAYNYRGFDFGCHFTEHLYDYSAPDYPYYWTDFDGYPTDEEKRHFMCHYIKHSPDLSAGKETEDQLIREADYYSLAAHLFWAVWAVRQARTSQQAYGYWENSKDRLRAYEKHKACGGYNNQLYYCSLPEGREPVASEPKHVVLRLYGIGTTIPGDDYKITDSLIALLLSERGLGPKLYGVFPGGRLEEFIPSRPMTSLELKDRELMAKIAKKLAAIHTMDVPIDKGTDSLFTTMEKWVQSVHTPTDADAPAQRYLRPELEREMTTYDYRRELRWLRRVLPECVSPVVFTHNDLAPGNVLICDNPQAYGGDGLLIIDYEWAAYTCRGYDFAKYFTEHLHDYSEPNYPYFRVDFDAYPTDEEKRHFFRQYIKHSPDLSAGKETEDRLIREADYYSLAPHLIESLWALRQARTSQQAFGFWYLCVNLFISGGYSNQIYYCSLPEGWEPVASEPRHALLRLYGIGTTIPGDDYKVTDSLITLLLSERGLGPKLYGVFSGGRLEEFIPSRALVPQELKNREYVGRIAKNFARIHTLNVPINKKPDYLFNTMEKWLKTVPTPTGADTPAQQYPNPELEREVVGYDYRRELRWLRRVLPECGSPVVFAHNDLSPGNVLICDDPLAYGGDGLLIIDYEWAAYNYRGFDFGTHFIENQYDFSVADYPYFRVDFDAFPTDEEKRHFMCHYIKHSPDLSAGRETEDQLIREANYYSVAAHLFWALWSVSLIRASNMQFCNWVSN</sequence>
<dbReference type="Pfam" id="PF01633">
    <property type="entry name" value="Choline_kinase"/>
    <property type="match status" value="3"/>
</dbReference>
<dbReference type="GO" id="GO:0004305">
    <property type="term" value="F:ethanolamine kinase activity"/>
    <property type="evidence" value="ECO:0007669"/>
    <property type="project" value="TreeGrafter"/>
</dbReference>
<keyword evidence="5" id="KW-1185">Reference proteome</keyword>
<evidence type="ECO:0000256" key="3">
    <source>
        <dbReference type="ARBA" id="ARBA00038211"/>
    </source>
</evidence>
<evidence type="ECO:0008006" key="6">
    <source>
        <dbReference type="Google" id="ProtNLM"/>
    </source>
</evidence>
<dbReference type="GO" id="GO:0006646">
    <property type="term" value="P:phosphatidylethanolamine biosynthetic process"/>
    <property type="evidence" value="ECO:0007669"/>
    <property type="project" value="TreeGrafter"/>
</dbReference>
<dbReference type="Gene3D" id="3.90.1200.10">
    <property type="match status" value="3"/>
</dbReference>
<dbReference type="SUPFAM" id="SSF56112">
    <property type="entry name" value="Protein kinase-like (PK-like)"/>
    <property type="match status" value="3"/>
</dbReference>
<gene>
    <name evidence="4" type="ORF">OSB1V03_LOCUS239</name>
</gene>
<reference evidence="4" key="1">
    <citation type="submission" date="2020-11" db="EMBL/GenBank/DDBJ databases">
        <authorList>
            <person name="Tran Van P."/>
        </authorList>
    </citation>
    <scope>NUCLEOTIDE SEQUENCE</scope>
</reference>
<name>A0A7R9KBQ8_9ACAR</name>
<dbReference type="AlphaFoldDB" id="A0A7R9KBQ8"/>
<dbReference type="PANTHER" id="PTHR22603:SF93">
    <property type="entry name" value="RE24176P"/>
    <property type="match status" value="1"/>
</dbReference>
<dbReference type="Proteomes" id="UP000759131">
    <property type="component" value="Unassembled WGS sequence"/>
</dbReference>
<dbReference type="EMBL" id="CAJPIZ010000039">
    <property type="protein sequence ID" value="CAG2100170.1"/>
    <property type="molecule type" value="Genomic_DNA"/>
</dbReference>
<proteinExistence type="inferred from homology"/>
<keyword evidence="1" id="KW-0444">Lipid biosynthesis</keyword>
<comment type="similarity">
    <text evidence="3">Belongs to the choline/ethanolamine kinase family.</text>
</comment>
<keyword evidence="1" id="KW-0443">Lipid metabolism</keyword>
<evidence type="ECO:0000256" key="2">
    <source>
        <dbReference type="ARBA" id="ARBA00023264"/>
    </source>
</evidence>
<organism evidence="4">
    <name type="scientific">Medioppia subpectinata</name>
    <dbReference type="NCBI Taxonomy" id="1979941"/>
    <lineage>
        <taxon>Eukaryota</taxon>
        <taxon>Metazoa</taxon>
        <taxon>Ecdysozoa</taxon>
        <taxon>Arthropoda</taxon>
        <taxon>Chelicerata</taxon>
        <taxon>Arachnida</taxon>
        <taxon>Acari</taxon>
        <taxon>Acariformes</taxon>
        <taxon>Sarcoptiformes</taxon>
        <taxon>Oribatida</taxon>
        <taxon>Brachypylina</taxon>
        <taxon>Oppioidea</taxon>
        <taxon>Oppiidae</taxon>
        <taxon>Medioppia</taxon>
    </lineage>
</organism>